<evidence type="ECO:0000256" key="7">
    <source>
        <dbReference type="ARBA" id="ARBA00023242"/>
    </source>
</evidence>
<dbReference type="RefSeq" id="XP_002683539.1">
    <property type="nucleotide sequence ID" value="XM_002683493.1"/>
</dbReference>
<comment type="function">
    <text evidence="8">Part of the spliceosome which catalyzes two sequential transesterification reactions, first the excision of the non-coding intron from pre-mRNA and then the ligation of the coding exons to form the mature mRNA. Plays a role in stabilizing the structure of the spliceosome catalytic core and docking of the branch helix into the active site, producing 5'-exon and lariat intron-3'-intermediates.</text>
</comment>
<dbReference type="HAMAP" id="MF_03226">
    <property type="entry name" value="YJU2"/>
    <property type="match status" value="1"/>
</dbReference>
<dbReference type="FunCoup" id="D2UYH9">
    <property type="interactions" value="319"/>
</dbReference>
<gene>
    <name evidence="10" type="ORF">NAEGRDRAFT_60157</name>
</gene>
<evidence type="ECO:0000256" key="4">
    <source>
        <dbReference type="ARBA" id="ARBA00022728"/>
    </source>
</evidence>
<keyword evidence="11" id="KW-1185">Reference proteome</keyword>
<keyword evidence="9" id="KW-0175">Coiled coil</keyword>
<evidence type="ECO:0000256" key="6">
    <source>
        <dbReference type="ARBA" id="ARBA00023187"/>
    </source>
</evidence>
<dbReference type="OMA" id="ENCDYQN"/>
<dbReference type="PANTHER" id="PTHR12111:SF1">
    <property type="entry name" value="SPLICING FACTOR YJU2"/>
    <property type="match status" value="1"/>
</dbReference>
<dbReference type="GO" id="GO:0000349">
    <property type="term" value="P:generation of catalytic spliceosome for first transesterification step"/>
    <property type="evidence" value="ECO:0007669"/>
    <property type="project" value="UniProtKB-UniRule"/>
</dbReference>
<keyword evidence="6" id="KW-0508">mRNA splicing</keyword>
<evidence type="ECO:0000256" key="8">
    <source>
        <dbReference type="HAMAP-Rule" id="MF_03226"/>
    </source>
</evidence>
<dbReference type="eggNOG" id="KOG2989">
    <property type="taxonomic scope" value="Eukaryota"/>
</dbReference>
<accession>D2UYH9</accession>
<name>D2UYH9_NAEGR</name>
<evidence type="ECO:0000313" key="10">
    <source>
        <dbReference type="EMBL" id="EFC50795.1"/>
    </source>
</evidence>
<keyword evidence="3 8" id="KW-0479">Metal-binding</keyword>
<keyword evidence="7 8" id="KW-0539">Nucleus</keyword>
<comment type="subcellular location">
    <subcellularLocation>
        <location evidence="1 8">Nucleus</location>
    </subcellularLocation>
</comment>
<feature type="coiled-coil region" evidence="9">
    <location>
        <begin position="160"/>
        <end position="206"/>
    </location>
</feature>
<reference evidence="10 11" key="1">
    <citation type="journal article" date="2010" name="Cell">
        <title>The genome of Naegleria gruberi illuminates early eukaryotic versatility.</title>
        <authorList>
            <person name="Fritz-Laylin L.K."/>
            <person name="Prochnik S.E."/>
            <person name="Ginger M.L."/>
            <person name="Dacks J.B."/>
            <person name="Carpenter M.L."/>
            <person name="Field M.C."/>
            <person name="Kuo A."/>
            <person name="Paredez A."/>
            <person name="Chapman J."/>
            <person name="Pham J."/>
            <person name="Shu S."/>
            <person name="Neupane R."/>
            <person name="Cipriano M."/>
            <person name="Mancuso J."/>
            <person name="Tu H."/>
            <person name="Salamov A."/>
            <person name="Lindquist E."/>
            <person name="Shapiro H."/>
            <person name="Lucas S."/>
            <person name="Grigoriev I.V."/>
            <person name="Cande W.Z."/>
            <person name="Fulton C."/>
            <person name="Rokhsar D.S."/>
            <person name="Dawson S.C."/>
        </authorList>
    </citation>
    <scope>NUCLEOTIDE SEQUENCE [LARGE SCALE GENOMIC DNA]</scope>
    <source>
        <strain evidence="10 11">NEG-M</strain>
    </source>
</reference>
<dbReference type="EMBL" id="GG738845">
    <property type="protein sequence ID" value="EFC50795.1"/>
    <property type="molecule type" value="Genomic_DNA"/>
</dbReference>
<organism evidence="11">
    <name type="scientific">Naegleria gruberi</name>
    <name type="common">Amoeba</name>
    <dbReference type="NCBI Taxonomy" id="5762"/>
    <lineage>
        <taxon>Eukaryota</taxon>
        <taxon>Discoba</taxon>
        <taxon>Heterolobosea</taxon>
        <taxon>Tetramitia</taxon>
        <taxon>Eutetramitia</taxon>
        <taxon>Vahlkampfiidae</taxon>
        <taxon>Naegleria</taxon>
    </lineage>
</organism>
<dbReference type="GO" id="GO:0071006">
    <property type="term" value="C:U2-type catalytic step 1 spliceosome"/>
    <property type="evidence" value="ECO:0007669"/>
    <property type="project" value="UniProtKB-UniRule"/>
</dbReference>
<dbReference type="OrthoDB" id="674963at2759"/>
<feature type="binding site" evidence="8">
    <location>
        <position position="43"/>
    </location>
    <ligand>
        <name>Zn(2+)</name>
        <dbReference type="ChEBI" id="CHEBI:29105"/>
    </ligand>
</feature>
<dbReference type="STRING" id="5762.D2UYH9"/>
<feature type="binding site" evidence="8">
    <location>
        <position position="83"/>
    </location>
    <ligand>
        <name>Zn(2+)</name>
        <dbReference type="ChEBI" id="CHEBI:29105"/>
    </ligand>
</feature>
<keyword evidence="2" id="KW-0507">mRNA processing</keyword>
<keyword evidence="5 8" id="KW-0862">Zinc</keyword>
<comment type="similarity">
    <text evidence="8">Belongs to the CWC16 family. YJU2 subfamily.</text>
</comment>
<dbReference type="GeneID" id="8859222"/>
<dbReference type="Proteomes" id="UP000006671">
    <property type="component" value="Unassembled WGS sequence"/>
</dbReference>
<dbReference type="VEuPathDB" id="AmoebaDB:NAEGRDRAFT_60157"/>
<evidence type="ECO:0000256" key="1">
    <source>
        <dbReference type="ARBA" id="ARBA00004123"/>
    </source>
</evidence>
<comment type="subunit">
    <text evidence="8">Component of the spliceosome. Present in the activated B complex, the catalytically activated B* complex which catalyzes the branching, the catalytic step 1 C complex catalyzing the exon ligation, and the postcatalytic P complex containing the ligated exons (mRNA) and the excised lariat intron.</text>
</comment>
<evidence type="ECO:0000256" key="3">
    <source>
        <dbReference type="ARBA" id="ARBA00022723"/>
    </source>
</evidence>
<sequence length="218" mass="25886">MAERKVIQKYYHPEFDPSQIPRRKVAVTNQVKIRMMLPMTVQCSVCGEFMYQGKKFNSRKETVQGEEYLGLKVFRFYIRCTRCASEVTFKTDPKNSGYVPEHNCVRSFPPKHNGSDEIHDNNEDEDAMKKLESKTLDSKQELEDLDVLDSIKTIKNLQNKISTDHLLEKLQEEKEQEEQTKEEFTQNELEEINDFYKQKRVHLEDEEMMNQKLPLRKK</sequence>
<dbReference type="PANTHER" id="PTHR12111">
    <property type="entry name" value="SPLICING FACTOR YJU2"/>
    <property type="match status" value="1"/>
</dbReference>
<evidence type="ECO:0000256" key="9">
    <source>
        <dbReference type="SAM" id="Coils"/>
    </source>
</evidence>
<evidence type="ECO:0000256" key="2">
    <source>
        <dbReference type="ARBA" id="ARBA00022664"/>
    </source>
</evidence>
<protein>
    <recommendedName>
        <fullName evidence="8">Splicing factor YJU2</fullName>
    </recommendedName>
</protein>
<dbReference type="InterPro" id="IPR043701">
    <property type="entry name" value="Yju2"/>
</dbReference>
<dbReference type="Pfam" id="PF04502">
    <property type="entry name" value="Saf4_Yju2"/>
    <property type="match status" value="1"/>
</dbReference>
<proteinExistence type="inferred from homology"/>
<dbReference type="AlphaFoldDB" id="D2UYH9"/>
<dbReference type="KEGG" id="ngr:NAEGRDRAFT_60157"/>
<feature type="binding site" evidence="8">
    <location>
        <position position="80"/>
    </location>
    <ligand>
        <name>Zn(2+)</name>
        <dbReference type="ChEBI" id="CHEBI:29105"/>
    </ligand>
</feature>
<feature type="binding site" evidence="8">
    <location>
        <position position="46"/>
    </location>
    <ligand>
        <name>Zn(2+)</name>
        <dbReference type="ChEBI" id="CHEBI:29105"/>
    </ligand>
</feature>
<dbReference type="GO" id="GO:0046872">
    <property type="term" value="F:metal ion binding"/>
    <property type="evidence" value="ECO:0007669"/>
    <property type="project" value="UniProtKB-KW"/>
</dbReference>
<dbReference type="InParanoid" id="D2UYH9"/>
<evidence type="ECO:0000313" key="11">
    <source>
        <dbReference type="Proteomes" id="UP000006671"/>
    </source>
</evidence>
<keyword evidence="4 8" id="KW-0747">Spliceosome</keyword>
<evidence type="ECO:0000256" key="5">
    <source>
        <dbReference type="ARBA" id="ARBA00022833"/>
    </source>
</evidence>
<dbReference type="InterPro" id="IPR007590">
    <property type="entry name" value="Saf4/Yju2"/>
</dbReference>